<evidence type="ECO:0000259" key="2">
    <source>
        <dbReference type="Pfam" id="PF25832"/>
    </source>
</evidence>
<gene>
    <name evidence="7" type="ORF">JDV76_12340</name>
</gene>
<evidence type="ECO:0000259" key="6">
    <source>
        <dbReference type="Pfam" id="PF25836"/>
    </source>
</evidence>
<evidence type="ECO:0000259" key="3">
    <source>
        <dbReference type="Pfam" id="PF25833"/>
    </source>
</evidence>
<evidence type="ECO:0000313" key="7">
    <source>
        <dbReference type="EMBL" id="MBI9001743.1"/>
    </source>
</evidence>
<dbReference type="InterPro" id="IPR058693">
    <property type="entry name" value="Fn3_SaeA_3rd"/>
</dbReference>
<dbReference type="Pfam" id="PF25834">
    <property type="entry name" value="Fn3_SaeA_4th"/>
    <property type="match status" value="1"/>
</dbReference>
<evidence type="ECO:0000313" key="8">
    <source>
        <dbReference type="Proteomes" id="UP000625574"/>
    </source>
</evidence>
<feature type="region of interest" description="Disordered" evidence="1">
    <location>
        <begin position="176"/>
        <end position="253"/>
    </location>
</feature>
<feature type="compositionally biased region" description="Polar residues" evidence="1">
    <location>
        <begin position="203"/>
        <end position="217"/>
    </location>
</feature>
<dbReference type="InterPro" id="IPR058694">
    <property type="entry name" value="Fn3_SaeA_4th"/>
</dbReference>
<organism evidence="7 8">
    <name type="scientific">Corynebacterium marambiense</name>
    <dbReference type="NCBI Taxonomy" id="2765364"/>
    <lineage>
        <taxon>Bacteria</taxon>
        <taxon>Bacillati</taxon>
        <taxon>Actinomycetota</taxon>
        <taxon>Actinomycetes</taxon>
        <taxon>Mycobacteriales</taxon>
        <taxon>Corynebacteriaceae</taxon>
        <taxon>Corynebacterium</taxon>
    </lineage>
</organism>
<feature type="region of interest" description="Disordered" evidence="1">
    <location>
        <begin position="268"/>
        <end position="353"/>
    </location>
</feature>
<proteinExistence type="predicted"/>
<feature type="domain" description="SaeA first Fn3-like" evidence="2">
    <location>
        <begin position="375"/>
        <end position="471"/>
    </location>
</feature>
<dbReference type="Pfam" id="PF25835">
    <property type="entry name" value="Fn3_SaeA_5th"/>
    <property type="match status" value="1"/>
</dbReference>
<keyword evidence="8" id="KW-1185">Reference proteome</keyword>
<dbReference type="Proteomes" id="UP000625574">
    <property type="component" value="Unassembled WGS sequence"/>
</dbReference>
<dbReference type="InterPro" id="IPR058692">
    <property type="entry name" value="Fn3_SaeA_2nd"/>
</dbReference>
<dbReference type="EMBL" id="JAEIOT010000016">
    <property type="protein sequence ID" value="MBI9001743.1"/>
    <property type="molecule type" value="Genomic_DNA"/>
</dbReference>
<comment type="caution">
    <text evidence="7">The sequence shown here is derived from an EMBL/GenBank/DDBJ whole genome shotgun (WGS) entry which is preliminary data.</text>
</comment>
<feature type="compositionally biased region" description="Polar residues" evidence="1">
    <location>
        <begin position="308"/>
        <end position="322"/>
    </location>
</feature>
<dbReference type="InterPro" id="IPR058696">
    <property type="entry name" value="Fn3_SaeA_5th"/>
</dbReference>
<evidence type="ECO:0000259" key="5">
    <source>
        <dbReference type="Pfam" id="PF25835"/>
    </source>
</evidence>
<evidence type="ECO:0008006" key="9">
    <source>
        <dbReference type="Google" id="ProtNLM"/>
    </source>
</evidence>
<reference evidence="7 8" key="1">
    <citation type="submission" date="2020-12" db="EMBL/GenBank/DDBJ databases">
        <title>Genome public.</title>
        <authorList>
            <person name="Sun Q."/>
        </authorList>
    </citation>
    <scope>NUCLEOTIDE SEQUENCE [LARGE SCALE GENOMIC DNA]</scope>
    <source>
        <strain evidence="7 8">CCM 8864</strain>
    </source>
</reference>
<feature type="domain" description="SaeA second Fn3-like" evidence="3">
    <location>
        <begin position="476"/>
        <end position="563"/>
    </location>
</feature>
<accession>A0ABS0W281</accession>
<dbReference type="Pfam" id="PF25836">
    <property type="entry name" value="Fn3_SaeA_6th"/>
    <property type="match status" value="1"/>
</dbReference>
<name>A0ABS0W281_9CORY</name>
<feature type="domain" description="SaeA fifth Fn3-like" evidence="6">
    <location>
        <begin position="795"/>
        <end position="906"/>
    </location>
</feature>
<evidence type="ECO:0000259" key="4">
    <source>
        <dbReference type="Pfam" id="PF25834"/>
    </source>
</evidence>
<feature type="domain" description="SaeA fourth Fn3-like" evidence="5">
    <location>
        <begin position="683"/>
        <end position="771"/>
    </location>
</feature>
<dbReference type="RefSeq" id="WP_198737198.1">
    <property type="nucleotide sequence ID" value="NZ_JAEIOT010000016.1"/>
</dbReference>
<feature type="domain" description="SaeA third Fn3-like" evidence="4">
    <location>
        <begin position="580"/>
        <end position="673"/>
    </location>
</feature>
<dbReference type="Pfam" id="PF25833">
    <property type="entry name" value="Fn3_SaeA_3rd"/>
    <property type="match status" value="1"/>
</dbReference>
<evidence type="ECO:0000256" key="1">
    <source>
        <dbReference type="SAM" id="MobiDB-lite"/>
    </source>
</evidence>
<feature type="compositionally biased region" description="Basic and acidic residues" evidence="1">
    <location>
        <begin position="176"/>
        <end position="190"/>
    </location>
</feature>
<sequence>MSTTDMSNINSRQARLELLRRWYNYALTFYPATALPAPVHLERIAAMTGAIDFTNAPDQVQAWRDELSKLVMLADTGKGAEFDDDPTAFCGPIVSRYGILNKWRNLALKRYDESALPTDAHLRKIAHDYPDALKPGVRGRPAQVEDWVPQLKEMLALREAHKTQEINRSMDRFLTRRGTDDPAAGDDRAAVTDSGAAAPQVPYGTSRTPLISFNGNKSPKRGVAAANARGRQERTPLRPSLSGDPGAEVEASGAPGVAKYPVWTTGEKHKVAPGPFGGPQQQTPVSSDSVDKPGYRTEIPGGEDSDTESSVTGREPTSSMESADSREVPGAGDESPDTGNEALPRPEDLRDYGFNNFRSMTAMDEPQPIVGASLQRTINEDGTVRLDWSVPGDESEETGGTPVRLYRVVRDNRVLERNPEDGYLQCVTVGSAWAETEPQKGAVTMYQVWVNSGEDEQRALRAEPELVGETYVIHPVTNFSLSAVGQEITGQWEDVEPTERVAVFTCADDGHVFHRRNEICADLPNRKGFKWQTAQGGVRHRFVVARVVRIRDDSIMSDASEEKSVLVDAEVQAVDISVTEREGFDGTEFEVSWVQPSSGEVRIYRTKEEPPPEITGLESLELSGLRRTFDDQDWQNSIEGTDHGCTVGWPRDWYSIVLTPVHVDGQVCRVGDPRPFKRVGGATNIELHERVTHQLLTFGWPHGASRVTAYHQEHPDDCGGEVGEPVAIGTIDRKEYTKRGGMMLYPPLPSRGTVILEPSTVYQRKSILGERGAVAYRGCVRMSYEIHPVGQRPGLFTIGIFGERPVIGQERSFSLVVQRDRLPLEKADGVRVEVDSIHQDQSWPGQQGLFAREFARRGEQPPVYWTFNLDSVKNYPDSAFLRVFPDELQDERGQSIALDDPYIAWLNLGYLRRRAAIVGRHFQAQG</sequence>
<protein>
    <recommendedName>
        <fullName evidence="9">Ig-like domain-containing protein</fullName>
    </recommendedName>
</protein>
<dbReference type="InterPro" id="IPR058691">
    <property type="entry name" value="Fn3_SaeA_1st"/>
</dbReference>
<dbReference type="Pfam" id="PF25832">
    <property type="entry name" value="Fn3_SaeA_2nd"/>
    <property type="match status" value="1"/>
</dbReference>